<evidence type="ECO:0000256" key="7">
    <source>
        <dbReference type="ARBA" id="ARBA00022967"/>
    </source>
</evidence>
<feature type="transmembrane region" description="Helical" evidence="11">
    <location>
        <begin position="38"/>
        <end position="62"/>
    </location>
</feature>
<dbReference type="GO" id="GO:0005886">
    <property type="term" value="C:plasma membrane"/>
    <property type="evidence" value="ECO:0007669"/>
    <property type="project" value="UniProtKB-SubCell"/>
</dbReference>
<evidence type="ECO:0000313" key="14">
    <source>
        <dbReference type="EMBL" id="TQE99414.1"/>
    </source>
</evidence>
<feature type="domain" description="ABC transmembrane type-1" evidence="13">
    <location>
        <begin position="44"/>
        <end position="325"/>
    </location>
</feature>
<dbReference type="InterPro" id="IPR003439">
    <property type="entry name" value="ABC_transporter-like_ATP-bd"/>
</dbReference>
<keyword evidence="8 11" id="KW-1133">Transmembrane helix</keyword>
<dbReference type="Gene3D" id="3.40.50.300">
    <property type="entry name" value="P-loop containing nucleotide triphosphate hydrolases"/>
    <property type="match status" value="1"/>
</dbReference>
<dbReference type="InterPro" id="IPR036640">
    <property type="entry name" value="ABC1_TM_sf"/>
</dbReference>
<keyword evidence="6 14" id="KW-0067">ATP-binding</keyword>
<dbReference type="SUPFAM" id="SSF90123">
    <property type="entry name" value="ABC transporter transmembrane region"/>
    <property type="match status" value="1"/>
</dbReference>
<dbReference type="InterPro" id="IPR017871">
    <property type="entry name" value="ABC_transporter-like_CS"/>
</dbReference>
<dbReference type="FunFam" id="3.40.50.300:FF:000140">
    <property type="entry name" value="Lipid A export ATP-binding/permease protein MsbA"/>
    <property type="match status" value="1"/>
</dbReference>
<evidence type="ECO:0000256" key="11">
    <source>
        <dbReference type="SAM" id="Phobius"/>
    </source>
</evidence>
<dbReference type="PANTHER" id="PTHR43394:SF1">
    <property type="entry name" value="ATP-BINDING CASSETTE SUB-FAMILY B MEMBER 10, MITOCHONDRIAL"/>
    <property type="match status" value="1"/>
</dbReference>
<keyword evidence="7" id="KW-1278">Translocase</keyword>
<keyword evidence="4 11" id="KW-0812">Transmembrane</keyword>
<evidence type="ECO:0000256" key="6">
    <source>
        <dbReference type="ARBA" id="ARBA00022840"/>
    </source>
</evidence>
<feature type="transmembrane region" description="Helical" evidence="11">
    <location>
        <begin position="268"/>
        <end position="286"/>
    </location>
</feature>
<evidence type="ECO:0000256" key="5">
    <source>
        <dbReference type="ARBA" id="ARBA00022741"/>
    </source>
</evidence>
<dbReference type="InterPro" id="IPR039421">
    <property type="entry name" value="Type_1_exporter"/>
</dbReference>
<keyword evidence="2" id="KW-0813">Transport</keyword>
<evidence type="ECO:0000259" key="12">
    <source>
        <dbReference type="PROSITE" id="PS50893"/>
    </source>
</evidence>
<feature type="transmembrane region" description="Helical" evidence="11">
    <location>
        <begin position="82"/>
        <end position="107"/>
    </location>
</feature>
<evidence type="ECO:0000256" key="8">
    <source>
        <dbReference type="ARBA" id="ARBA00022989"/>
    </source>
</evidence>
<dbReference type="Pfam" id="PF00664">
    <property type="entry name" value="ABC_membrane"/>
    <property type="match status" value="1"/>
</dbReference>
<dbReference type="AlphaFoldDB" id="A0A540VRN0"/>
<dbReference type="GO" id="GO:0015421">
    <property type="term" value="F:ABC-type oligopeptide transporter activity"/>
    <property type="evidence" value="ECO:0007669"/>
    <property type="project" value="TreeGrafter"/>
</dbReference>
<dbReference type="Pfam" id="PF00005">
    <property type="entry name" value="ABC_tran"/>
    <property type="match status" value="1"/>
</dbReference>
<dbReference type="GO" id="GO:0016887">
    <property type="term" value="F:ATP hydrolysis activity"/>
    <property type="evidence" value="ECO:0007669"/>
    <property type="project" value="InterPro"/>
</dbReference>
<keyword evidence="10 11" id="KW-0472">Membrane</keyword>
<dbReference type="CDD" id="cd18552">
    <property type="entry name" value="ABC_6TM_MsbA_like"/>
    <property type="match status" value="1"/>
</dbReference>
<feature type="transmembrane region" description="Helical" evidence="11">
    <location>
        <begin position="150"/>
        <end position="172"/>
    </location>
</feature>
<accession>A0A540VRN0</accession>
<dbReference type="NCBIfam" id="TIGR02203">
    <property type="entry name" value="MsbA_lipidA"/>
    <property type="match status" value="1"/>
</dbReference>
<keyword evidence="5" id="KW-0547">Nucleotide-binding</keyword>
<reference evidence="14 15" key="1">
    <citation type="submission" date="2019-06" db="EMBL/GenBank/DDBJ databases">
        <title>Metagenome assembled Genome of Spiribacter salinus SL48-SHIP from the microbial mat of Salt Lake 48 (Novosibirsk region, Russia).</title>
        <authorList>
            <person name="Shipova A."/>
            <person name="Rozanov A.S."/>
            <person name="Bryanskaya A.V."/>
            <person name="Peltek S.E."/>
        </authorList>
    </citation>
    <scope>NUCLEOTIDE SEQUENCE [LARGE SCALE GENOMIC DNA]</scope>
    <source>
        <strain evidence="14">SL48-SHIP-2</strain>
    </source>
</reference>
<dbReference type="PROSITE" id="PS50929">
    <property type="entry name" value="ABC_TM1F"/>
    <property type="match status" value="1"/>
</dbReference>
<dbReference type="InterPro" id="IPR027417">
    <property type="entry name" value="P-loop_NTPase"/>
</dbReference>
<dbReference type="InterPro" id="IPR003593">
    <property type="entry name" value="AAA+_ATPase"/>
</dbReference>
<sequence length="599" mass="65890">MSEVNDIKAAIKDASGRPLASGQSLEVYKRILEYVYPYWRLGTVAVIAMIMAAGGQAAFAWIVQPLVDGTFIEQDPGARTWVPLALVGIFLFHGFSMFASDYTVAWVGRNVVADMRQDVFEKYLALPSSFFDSGSLGYLKAKLTYNVNQVASAASTAVVTIVRDTFTIIFLLGYMVFLAGWLTLVFLALAPLLGGIILWANKRFRKTARRMQKAIGGLGQIAEDTLRGHSEVKVFGATDYEAARFQRVNDRQKKQHLRYIMIKAMSQPLVQLIAVIALAIILYLATMDVVMQTVSPGGVLSFITAITLMMAPLKRIVKVNSDIQRAIAAGESLFETLDLDSEPDHGTLPLERAEGHVVYEHVDFAYASQGALVLNDISFEIRPGETVALVGRSGSGKSTIASLLPRFYEPMDGRILLDGCSIDEYRMKDLRAQIALVTQEVVLFNDTVANNIAYGMPERATREQLEEAAALANALDFIQALPEGFDTQIGENGVMLSGGQRQRLAIARALIKDAPILILDEATSALDSESEHMIQEALDRLMKSRTTLVIAHRMSTIEDADRILVLEQGHILESGTHMELLARNGHYAMLHGSQLQEEA</sequence>
<name>A0A540VRN0_9GAMM</name>
<evidence type="ECO:0000256" key="9">
    <source>
        <dbReference type="ARBA" id="ARBA00023055"/>
    </source>
</evidence>
<dbReference type="Proteomes" id="UP000315400">
    <property type="component" value="Unassembled WGS sequence"/>
</dbReference>
<protein>
    <submittedName>
        <fullName evidence="14">Lipid A export permease/ATP-binding protein MsbA</fullName>
    </submittedName>
</protein>
<comment type="caution">
    <text evidence="14">The sequence shown here is derived from an EMBL/GenBank/DDBJ whole genome shotgun (WGS) entry which is preliminary data.</text>
</comment>
<dbReference type="InterPro" id="IPR011527">
    <property type="entry name" value="ABC1_TM_dom"/>
</dbReference>
<keyword evidence="9" id="KW-0445">Lipid transport</keyword>
<feature type="domain" description="ABC transporter" evidence="12">
    <location>
        <begin position="357"/>
        <end position="593"/>
    </location>
</feature>
<dbReference type="PROSITE" id="PS00211">
    <property type="entry name" value="ABC_TRANSPORTER_1"/>
    <property type="match status" value="1"/>
</dbReference>
<dbReference type="GO" id="GO:0034040">
    <property type="term" value="F:ATPase-coupled lipid transmembrane transporter activity"/>
    <property type="evidence" value="ECO:0007669"/>
    <property type="project" value="InterPro"/>
</dbReference>
<dbReference type="SMART" id="SM00382">
    <property type="entry name" value="AAA"/>
    <property type="match status" value="1"/>
</dbReference>
<evidence type="ECO:0000313" key="15">
    <source>
        <dbReference type="Proteomes" id="UP000315400"/>
    </source>
</evidence>
<comment type="subcellular location">
    <subcellularLocation>
        <location evidence="1">Cell membrane</location>
        <topology evidence="1">Multi-pass membrane protein</topology>
    </subcellularLocation>
</comment>
<feature type="transmembrane region" description="Helical" evidence="11">
    <location>
        <begin position="178"/>
        <end position="200"/>
    </location>
</feature>
<dbReference type="PANTHER" id="PTHR43394">
    <property type="entry name" value="ATP-DEPENDENT PERMEASE MDL1, MITOCHONDRIAL"/>
    <property type="match status" value="1"/>
</dbReference>
<keyword evidence="3" id="KW-1003">Cell membrane</keyword>
<dbReference type="Gene3D" id="1.20.1560.10">
    <property type="entry name" value="ABC transporter type 1, transmembrane domain"/>
    <property type="match status" value="2"/>
</dbReference>
<organism evidence="14 15">
    <name type="scientific">Spiribacter salinus</name>
    <dbReference type="NCBI Taxonomy" id="1335746"/>
    <lineage>
        <taxon>Bacteria</taxon>
        <taxon>Pseudomonadati</taxon>
        <taxon>Pseudomonadota</taxon>
        <taxon>Gammaproteobacteria</taxon>
        <taxon>Chromatiales</taxon>
        <taxon>Ectothiorhodospiraceae</taxon>
        <taxon>Spiribacter</taxon>
    </lineage>
</organism>
<evidence type="ECO:0000256" key="10">
    <source>
        <dbReference type="ARBA" id="ARBA00023136"/>
    </source>
</evidence>
<evidence type="ECO:0000256" key="2">
    <source>
        <dbReference type="ARBA" id="ARBA00022448"/>
    </source>
</evidence>
<evidence type="ECO:0000256" key="3">
    <source>
        <dbReference type="ARBA" id="ARBA00022475"/>
    </source>
</evidence>
<evidence type="ECO:0000259" key="13">
    <source>
        <dbReference type="PROSITE" id="PS50929"/>
    </source>
</evidence>
<proteinExistence type="predicted"/>
<evidence type="ECO:0000256" key="1">
    <source>
        <dbReference type="ARBA" id="ARBA00004651"/>
    </source>
</evidence>
<evidence type="ECO:0000256" key="4">
    <source>
        <dbReference type="ARBA" id="ARBA00022692"/>
    </source>
</evidence>
<gene>
    <name evidence="14" type="primary">msbA</name>
    <name evidence="14" type="ORF">FKY71_08720</name>
</gene>
<dbReference type="GO" id="GO:0005524">
    <property type="term" value="F:ATP binding"/>
    <property type="evidence" value="ECO:0007669"/>
    <property type="project" value="UniProtKB-KW"/>
</dbReference>
<dbReference type="InterPro" id="IPR011917">
    <property type="entry name" value="ABC_transpr_lipidA"/>
</dbReference>
<dbReference type="EMBL" id="VIFK01000063">
    <property type="protein sequence ID" value="TQE99414.1"/>
    <property type="molecule type" value="Genomic_DNA"/>
</dbReference>
<dbReference type="SUPFAM" id="SSF52540">
    <property type="entry name" value="P-loop containing nucleoside triphosphate hydrolases"/>
    <property type="match status" value="1"/>
</dbReference>
<dbReference type="PROSITE" id="PS50893">
    <property type="entry name" value="ABC_TRANSPORTER_2"/>
    <property type="match status" value="1"/>
</dbReference>